<name>A0A8J6FHE7_ELECQ</name>
<feature type="region of interest" description="Disordered" evidence="1">
    <location>
        <begin position="17"/>
        <end position="82"/>
    </location>
</feature>
<proteinExistence type="predicted"/>
<keyword evidence="3" id="KW-1185">Reference proteome</keyword>
<evidence type="ECO:0000256" key="1">
    <source>
        <dbReference type="SAM" id="MobiDB-lite"/>
    </source>
</evidence>
<gene>
    <name evidence="2" type="ORF">GDO78_006919</name>
</gene>
<dbReference type="OrthoDB" id="8960251at2759"/>
<evidence type="ECO:0000313" key="2">
    <source>
        <dbReference type="EMBL" id="KAG9486780.1"/>
    </source>
</evidence>
<organism evidence="2 3">
    <name type="scientific">Eleutherodactylus coqui</name>
    <name type="common">Puerto Rican coqui</name>
    <dbReference type="NCBI Taxonomy" id="57060"/>
    <lineage>
        <taxon>Eukaryota</taxon>
        <taxon>Metazoa</taxon>
        <taxon>Chordata</taxon>
        <taxon>Craniata</taxon>
        <taxon>Vertebrata</taxon>
        <taxon>Euteleostomi</taxon>
        <taxon>Amphibia</taxon>
        <taxon>Batrachia</taxon>
        <taxon>Anura</taxon>
        <taxon>Neobatrachia</taxon>
        <taxon>Hyloidea</taxon>
        <taxon>Eleutherodactylidae</taxon>
        <taxon>Eleutherodactylinae</taxon>
        <taxon>Eleutherodactylus</taxon>
        <taxon>Eleutherodactylus</taxon>
    </lineage>
</organism>
<evidence type="ECO:0008006" key="4">
    <source>
        <dbReference type="Google" id="ProtNLM"/>
    </source>
</evidence>
<protein>
    <recommendedName>
        <fullName evidence="4">WW-binding domain-containing protein</fullName>
    </recommendedName>
</protein>
<dbReference type="AlphaFoldDB" id="A0A8J6FHE7"/>
<evidence type="ECO:0000313" key="3">
    <source>
        <dbReference type="Proteomes" id="UP000770717"/>
    </source>
</evidence>
<comment type="caution">
    <text evidence="2">The sequence shown here is derived from an EMBL/GenBank/DDBJ whole genome shotgun (WGS) entry which is preliminary data.</text>
</comment>
<sequence length="134" mass="14691">MAKRKCEPPLLALLPPCKRPQCELPSRSCAPPSLQGAAKRRRKAELVPSTDRERRPHTDGPAAASPPPSKKSRVSPDSGAAFQCQKDEAFQEYNAFHFWRTPLPDLDFSELVDGAGDDRAAMSTGTDALEEMDN</sequence>
<dbReference type="Proteomes" id="UP000770717">
    <property type="component" value="Unassembled WGS sequence"/>
</dbReference>
<reference evidence="2" key="1">
    <citation type="thesis" date="2020" institute="ProQuest LLC" country="789 East Eisenhower Parkway, Ann Arbor, MI, USA">
        <title>Comparative Genomics and Chromosome Evolution.</title>
        <authorList>
            <person name="Mudd A.B."/>
        </authorList>
    </citation>
    <scope>NUCLEOTIDE SEQUENCE</scope>
    <source>
        <strain evidence="2">HN-11 Male</strain>
        <tissue evidence="2">Kidney and liver</tissue>
    </source>
</reference>
<dbReference type="EMBL" id="WNTK01000003">
    <property type="protein sequence ID" value="KAG9486780.1"/>
    <property type="molecule type" value="Genomic_DNA"/>
</dbReference>
<accession>A0A8J6FHE7</accession>